<keyword evidence="4" id="KW-0564">Palmitate</keyword>
<gene>
    <name evidence="6" type="ORF">ENN47_00770</name>
</gene>
<dbReference type="Proteomes" id="UP000886198">
    <property type="component" value="Unassembled WGS sequence"/>
</dbReference>
<evidence type="ECO:0000256" key="2">
    <source>
        <dbReference type="ARBA" id="ARBA00022729"/>
    </source>
</evidence>
<reference evidence="6" key="1">
    <citation type="journal article" date="2020" name="mSystems">
        <title>Genome- and Community-Level Interaction Insights into Carbon Utilization and Element Cycling Functions of Hydrothermarchaeota in Hydrothermal Sediment.</title>
        <authorList>
            <person name="Zhou Z."/>
            <person name="Liu Y."/>
            <person name="Xu W."/>
            <person name="Pan J."/>
            <person name="Luo Z.H."/>
            <person name="Li M."/>
        </authorList>
    </citation>
    <scope>NUCLEOTIDE SEQUENCE [LARGE SCALE GENOMIC DNA]</scope>
    <source>
        <strain evidence="6">SpSt-1179</strain>
    </source>
</reference>
<comment type="caution">
    <text evidence="6">The sequence shown here is derived from an EMBL/GenBank/DDBJ whole genome shotgun (WGS) entry which is preliminary data.</text>
</comment>
<dbReference type="CDD" id="cd13585">
    <property type="entry name" value="PBP2_TMBP_like"/>
    <property type="match status" value="1"/>
</dbReference>
<dbReference type="PANTHER" id="PTHR43649:SF33">
    <property type="entry name" value="POLYGALACTURONAN_RHAMNOGALACTURONAN-BINDING PROTEIN YTCQ"/>
    <property type="match status" value="1"/>
</dbReference>
<dbReference type="PANTHER" id="PTHR43649">
    <property type="entry name" value="ARABINOSE-BINDING PROTEIN-RELATED"/>
    <property type="match status" value="1"/>
</dbReference>
<dbReference type="Gene3D" id="3.40.190.10">
    <property type="entry name" value="Periplasmic binding protein-like II"/>
    <property type="match status" value="1"/>
</dbReference>
<dbReference type="EMBL" id="DSBT01000023">
    <property type="protein sequence ID" value="HDP76724.1"/>
    <property type="molecule type" value="Genomic_DNA"/>
</dbReference>
<evidence type="ECO:0000256" key="5">
    <source>
        <dbReference type="ARBA" id="ARBA00023288"/>
    </source>
</evidence>
<dbReference type="InterPro" id="IPR050490">
    <property type="entry name" value="Bact_solute-bd_prot1"/>
</dbReference>
<evidence type="ECO:0000313" key="6">
    <source>
        <dbReference type="EMBL" id="HDP76724.1"/>
    </source>
</evidence>
<evidence type="ECO:0000256" key="1">
    <source>
        <dbReference type="ARBA" id="ARBA00022475"/>
    </source>
</evidence>
<keyword evidence="2" id="KW-0732">Signal</keyword>
<evidence type="ECO:0000256" key="3">
    <source>
        <dbReference type="ARBA" id="ARBA00023136"/>
    </source>
</evidence>
<dbReference type="SUPFAM" id="SSF53850">
    <property type="entry name" value="Periplasmic binding protein-like II"/>
    <property type="match status" value="1"/>
</dbReference>
<proteinExistence type="predicted"/>
<name>A0A7C1GYJ8_9BACT</name>
<dbReference type="InterPro" id="IPR006059">
    <property type="entry name" value="SBP"/>
</dbReference>
<keyword evidence="5" id="KW-0449">Lipoprotein</keyword>
<evidence type="ECO:0000256" key="4">
    <source>
        <dbReference type="ARBA" id="ARBA00023139"/>
    </source>
</evidence>
<dbReference type="Pfam" id="PF01547">
    <property type="entry name" value="SBP_bac_1"/>
    <property type="match status" value="1"/>
</dbReference>
<keyword evidence="1" id="KW-1003">Cell membrane</keyword>
<dbReference type="AlphaFoldDB" id="A0A7C1GYJ8"/>
<keyword evidence="3" id="KW-0472">Membrane</keyword>
<accession>A0A7C1GYJ8</accession>
<sequence length="433" mass="47140">MQKARYLKGSLVIALILLSSLVLGTTKLRVTTWAGAEEAALDEAIIAEFMRLNPEYEVVYEPVPGDYYQKILTDIGAGTPPDVILLDAEMIPAFVEGNYLTDINPFISRLSREGASGTDLDEYFPVLVDIFRSGRSLYALPKDTSPIGIFYNKKVFDELGVPYPTQDGWTMEEFAETARLLSKDTTGDGKNDVWGFAFPSWVGVVVPLLWAGGGEVFSPDFTQTSGYLNSDLNVNNYGFFIDLLSKGYAPSPQEASSLGGTSALFYTGKVGMVITGRWFNVSIRGQIAKGADLVVGAAPIPYASPESKATVTYASGWAVPVNAPDKAGATKLAAFLSSEFAQTKRCFEGGLAISAIKDIAELQAAQDELDAAFIKMLDFARVPVGSQTKYYRPQFENTWAEAFDRMNVGGETVKQAMDWAAETMDTYIEKGEN</sequence>
<organism evidence="6">
    <name type="scientific">Mesotoga infera</name>
    <dbReference type="NCBI Taxonomy" id="1236046"/>
    <lineage>
        <taxon>Bacteria</taxon>
        <taxon>Thermotogati</taxon>
        <taxon>Thermotogota</taxon>
        <taxon>Thermotogae</taxon>
        <taxon>Kosmotogales</taxon>
        <taxon>Kosmotogaceae</taxon>
        <taxon>Mesotoga</taxon>
    </lineage>
</organism>
<protein>
    <submittedName>
        <fullName evidence="6">Sugar ABC transporter substrate-binding protein</fullName>
    </submittedName>
</protein>